<evidence type="ECO:0000256" key="12">
    <source>
        <dbReference type="ARBA" id="ARBA00023014"/>
    </source>
</evidence>
<evidence type="ECO:0000313" key="16">
    <source>
        <dbReference type="EMBL" id="RID99523.1"/>
    </source>
</evidence>
<dbReference type="GO" id="GO:0000049">
    <property type="term" value="F:tRNA binding"/>
    <property type="evidence" value="ECO:0007669"/>
    <property type="project" value="UniProtKB-UniRule"/>
</dbReference>
<evidence type="ECO:0000256" key="2">
    <source>
        <dbReference type="ARBA" id="ARBA00007544"/>
    </source>
</evidence>
<comment type="miscellaneous">
    <text evidence="14">Reaction proceeds by a ping-pong mechanism involving intermediate methylation of a conserved cysteine residue.</text>
</comment>
<evidence type="ECO:0000256" key="10">
    <source>
        <dbReference type="ARBA" id="ARBA00022723"/>
    </source>
</evidence>
<comment type="caution">
    <text evidence="16">The sequence shown here is derived from an EMBL/GenBank/DDBJ whole genome shotgun (WGS) entry which is preliminary data.</text>
</comment>
<dbReference type="InterPro" id="IPR027492">
    <property type="entry name" value="RNA_MTrfase_RlmN"/>
</dbReference>
<dbReference type="Gene3D" id="1.10.150.530">
    <property type="match status" value="1"/>
</dbReference>
<evidence type="ECO:0000256" key="5">
    <source>
        <dbReference type="ARBA" id="ARBA00022552"/>
    </source>
</evidence>
<dbReference type="InterPro" id="IPR058240">
    <property type="entry name" value="rSAM_sf"/>
</dbReference>
<comment type="similarity">
    <text evidence="2 14">Belongs to the radical SAM superfamily. RlmN family.</text>
</comment>
<evidence type="ECO:0000256" key="7">
    <source>
        <dbReference type="ARBA" id="ARBA00022679"/>
    </source>
</evidence>
<dbReference type="Proteomes" id="UP000266302">
    <property type="component" value="Unassembled WGS sequence"/>
</dbReference>
<sequence length="385" mass="42428">MKKNLLEYDLAGLADFCQDLGEKRFRATQLFRWIHQQGETDFGKMTDIAKGFREKLALHAYVQAPPIASEHRSTDGTVKWLFNVGGGNAIEAVFIPEDGRGTLCVSSQAGCAVGCRFCSTGHQGFSRNLTAGEIIGQLWFAEHTLRRTLGCADRVISNVVMMGMGEPLQNYAALVPALRTMLDDHAYGLSRRRVTVSTSGVVPFMDRLSVDCPVALAVSLHAPGDVLRDSLVPLNRKYPLQELMSACVRYLEHAPRDFITFEYCMLHGVNDSPEHARQLIALVRDAGPVGQWCKFNLIPFNPFPASGLVRSEQSVIAEFAQMLNDAGIVTTVRKTRGDDIDAACGQLAGEVKDRTRVIQRMAVRRTAPIHFAEKAASAFKEADID</sequence>
<dbReference type="HAMAP" id="MF_01849">
    <property type="entry name" value="RNA_methyltr_RlmN"/>
    <property type="match status" value="1"/>
</dbReference>
<evidence type="ECO:0000256" key="9">
    <source>
        <dbReference type="ARBA" id="ARBA00022694"/>
    </source>
</evidence>
<dbReference type="GO" id="GO:0046872">
    <property type="term" value="F:metal ion binding"/>
    <property type="evidence" value="ECO:0007669"/>
    <property type="project" value="UniProtKB-KW"/>
</dbReference>
<keyword evidence="4 14" id="KW-0963">Cytoplasm</keyword>
<reference evidence="16 17" key="1">
    <citation type="submission" date="2018-09" db="EMBL/GenBank/DDBJ databases">
        <title>Draft genome of Simplicispira sp. NY-02.</title>
        <authorList>
            <person name="Im W.T."/>
        </authorList>
    </citation>
    <scope>NUCLEOTIDE SEQUENCE [LARGE SCALE GENOMIC DNA]</scope>
    <source>
        <strain evidence="16 17">NY-02</strain>
    </source>
</reference>
<dbReference type="InterPro" id="IPR007197">
    <property type="entry name" value="rSAM"/>
</dbReference>
<keyword evidence="9 14" id="KW-0819">tRNA processing</keyword>
<dbReference type="Gene3D" id="3.20.20.70">
    <property type="entry name" value="Aldolase class I"/>
    <property type="match status" value="1"/>
</dbReference>
<comment type="function">
    <text evidence="14">Specifically methylates position 2 of adenine 2503 in 23S rRNA and position 2 of adenine 37 in tRNAs. m2A2503 modification seems to play a crucial role in the proofreading step occurring at the peptidyl transferase center and thus would serve to optimize ribosomal fidelity.</text>
</comment>
<keyword evidence="11 14" id="KW-0408">Iron</keyword>
<keyword evidence="13 14" id="KW-1015">Disulfide bond</keyword>
<dbReference type="RefSeq" id="WP_119107972.1">
    <property type="nucleotide sequence ID" value="NZ_QXJC01000001.1"/>
</dbReference>
<feature type="binding site" evidence="14">
    <location>
        <position position="301"/>
    </location>
    <ligand>
        <name>S-adenosyl-L-methionine</name>
        <dbReference type="ChEBI" id="CHEBI:59789"/>
    </ligand>
</feature>
<comment type="catalytic activity">
    <reaction evidence="14">
        <text>adenosine(37) in tRNA + 2 reduced [2Fe-2S]-[ferredoxin] + 2 S-adenosyl-L-methionine = 2-methyladenosine(37) in tRNA + 5'-deoxyadenosine + L-methionine + 2 oxidized [2Fe-2S]-[ferredoxin] + S-adenosyl-L-homocysteine</text>
        <dbReference type="Rhea" id="RHEA:43332"/>
        <dbReference type="Rhea" id="RHEA-COMP:10000"/>
        <dbReference type="Rhea" id="RHEA-COMP:10001"/>
        <dbReference type="Rhea" id="RHEA-COMP:10162"/>
        <dbReference type="Rhea" id="RHEA-COMP:10485"/>
        <dbReference type="ChEBI" id="CHEBI:17319"/>
        <dbReference type="ChEBI" id="CHEBI:33737"/>
        <dbReference type="ChEBI" id="CHEBI:33738"/>
        <dbReference type="ChEBI" id="CHEBI:57844"/>
        <dbReference type="ChEBI" id="CHEBI:57856"/>
        <dbReference type="ChEBI" id="CHEBI:59789"/>
        <dbReference type="ChEBI" id="CHEBI:74411"/>
        <dbReference type="ChEBI" id="CHEBI:74497"/>
        <dbReference type="EC" id="2.1.1.192"/>
    </reaction>
</comment>
<accession>A0A398CKS9</accession>
<dbReference type="OrthoDB" id="9793973at2"/>
<dbReference type="FunFam" id="1.10.150.530:FF:000003">
    <property type="entry name" value="Dual-specificity RNA methyltransferase RlmN"/>
    <property type="match status" value="1"/>
</dbReference>
<comment type="cofactor">
    <cofactor evidence="14">
        <name>[4Fe-4S] cluster</name>
        <dbReference type="ChEBI" id="CHEBI:49883"/>
    </cofactor>
    <text evidence="14">Binds 1 [4Fe-4S] cluster. The cluster is coordinated with 3 cysteines and an exchangeable S-adenosyl-L-methionine.</text>
</comment>
<dbReference type="SFLD" id="SFLDG01062">
    <property type="entry name" value="methyltransferase_(Class_A)"/>
    <property type="match status" value="1"/>
</dbReference>
<dbReference type="GO" id="GO:0005737">
    <property type="term" value="C:cytoplasm"/>
    <property type="evidence" value="ECO:0007669"/>
    <property type="project" value="UniProtKB-SubCell"/>
</dbReference>
<evidence type="ECO:0000259" key="15">
    <source>
        <dbReference type="PROSITE" id="PS51918"/>
    </source>
</evidence>
<feature type="binding site" evidence="14">
    <location>
        <position position="115"/>
    </location>
    <ligand>
        <name>[4Fe-4S] cluster</name>
        <dbReference type="ChEBI" id="CHEBI:49883"/>
        <note>4Fe-4S-S-AdoMet</note>
    </ligand>
</feature>
<dbReference type="PANTHER" id="PTHR30544:SF5">
    <property type="entry name" value="RADICAL SAM CORE DOMAIN-CONTAINING PROTEIN"/>
    <property type="match status" value="1"/>
</dbReference>
<evidence type="ECO:0000256" key="8">
    <source>
        <dbReference type="ARBA" id="ARBA00022691"/>
    </source>
</evidence>
<dbReference type="InterPro" id="IPR004383">
    <property type="entry name" value="rRNA_lsu_MTrfase_RlmN/Cfr"/>
</dbReference>
<evidence type="ECO:0000256" key="1">
    <source>
        <dbReference type="ARBA" id="ARBA00004496"/>
    </source>
</evidence>
<keyword evidence="10 14" id="KW-0479">Metal-binding</keyword>
<dbReference type="GO" id="GO:0002935">
    <property type="term" value="F:tRNA (adenine(37)-C2)-methyltransferase activity"/>
    <property type="evidence" value="ECO:0007669"/>
    <property type="project" value="UniProtKB-UniRule"/>
</dbReference>
<keyword evidence="5 14" id="KW-0698">rRNA processing</keyword>
<keyword evidence="8 14" id="KW-0949">S-adenosyl-L-methionine</keyword>
<dbReference type="SFLD" id="SFLDF00275">
    <property type="entry name" value="adenosine_C2_methyltransferase"/>
    <property type="match status" value="1"/>
</dbReference>
<feature type="active site" description="S-methylcysteine intermediate" evidence="14">
    <location>
        <position position="344"/>
    </location>
</feature>
<keyword evidence="7 14" id="KW-0808">Transferase</keyword>
<dbReference type="InterPro" id="IPR040072">
    <property type="entry name" value="Methyltransferase_A"/>
</dbReference>
<comment type="caution">
    <text evidence="14">Lacks conserved residue(s) required for the propagation of feature annotation.</text>
</comment>
<keyword evidence="17" id="KW-1185">Reference proteome</keyword>
<feature type="active site" description="Proton acceptor" evidence="14">
    <location>
        <position position="91"/>
    </location>
</feature>
<dbReference type="PANTHER" id="PTHR30544">
    <property type="entry name" value="23S RRNA METHYLTRANSFERASE"/>
    <property type="match status" value="1"/>
</dbReference>
<evidence type="ECO:0000256" key="13">
    <source>
        <dbReference type="ARBA" id="ARBA00023157"/>
    </source>
</evidence>
<feature type="binding site" evidence="14">
    <location>
        <position position="118"/>
    </location>
    <ligand>
        <name>[4Fe-4S] cluster</name>
        <dbReference type="ChEBI" id="CHEBI:49883"/>
        <note>4Fe-4S-S-AdoMet</note>
    </ligand>
</feature>
<dbReference type="Pfam" id="PF21016">
    <property type="entry name" value="RlmN_N"/>
    <property type="match status" value="1"/>
</dbReference>
<dbReference type="PROSITE" id="PS51918">
    <property type="entry name" value="RADICAL_SAM"/>
    <property type="match status" value="1"/>
</dbReference>
<dbReference type="GO" id="GO:0070475">
    <property type="term" value="P:rRNA base methylation"/>
    <property type="evidence" value="ECO:0007669"/>
    <property type="project" value="UniProtKB-UniRule"/>
</dbReference>
<dbReference type="GO" id="GO:0019843">
    <property type="term" value="F:rRNA binding"/>
    <property type="evidence" value="ECO:0007669"/>
    <property type="project" value="UniProtKB-UniRule"/>
</dbReference>
<dbReference type="SFLD" id="SFLDS00029">
    <property type="entry name" value="Radical_SAM"/>
    <property type="match status" value="1"/>
</dbReference>
<proteinExistence type="inferred from homology"/>
<name>A0A398CKS9_9BURK</name>
<keyword evidence="6 14" id="KW-0489">Methyltransferase</keyword>
<evidence type="ECO:0000256" key="14">
    <source>
        <dbReference type="HAMAP-Rule" id="MF_01849"/>
    </source>
</evidence>
<feature type="binding site" evidence="14">
    <location>
        <position position="111"/>
    </location>
    <ligand>
        <name>[4Fe-4S] cluster</name>
        <dbReference type="ChEBI" id="CHEBI:49883"/>
        <note>4Fe-4S-S-AdoMet</note>
    </ligand>
</feature>
<dbReference type="FunFam" id="3.20.20.70:FF:000008">
    <property type="entry name" value="Dual-specificity RNA methyltransferase RlmN"/>
    <property type="match status" value="1"/>
</dbReference>
<protein>
    <recommendedName>
        <fullName evidence="14">Dual-specificity RNA methyltransferase RlmN</fullName>
        <ecNumber evidence="14">2.1.1.192</ecNumber>
    </recommendedName>
    <alternativeName>
        <fullName evidence="14">23S rRNA (adenine(2503)-C(2))-methyltransferase</fullName>
    </alternativeName>
    <alternativeName>
        <fullName evidence="14">23S rRNA m2A2503 methyltransferase</fullName>
    </alternativeName>
    <alternativeName>
        <fullName evidence="14">Ribosomal RNA large subunit methyltransferase N</fullName>
    </alternativeName>
    <alternativeName>
        <fullName evidence="14">tRNA (adenine(37)-C(2))-methyltransferase</fullName>
    </alternativeName>
    <alternativeName>
        <fullName evidence="14">tRNA m2A37 methyltransferase</fullName>
    </alternativeName>
</protein>
<evidence type="ECO:0000256" key="3">
    <source>
        <dbReference type="ARBA" id="ARBA00022485"/>
    </source>
</evidence>
<dbReference type="GO" id="GO:0051539">
    <property type="term" value="F:4 iron, 4 sulfur cluster binding"/>
    <property type="evidence" value="ECO:0007669"/>
    <property type="project" value="UniProtKB-UniRule"/>
</dbReference>
<dbReference type="InterPro" id="IPR013785">
    <property type="entry name" value="Aldolase_TIM"/>
</dbReference>
<keyword evidence="3 14" id="KW-0004">4Fe-4S</keyword>
<evidence type="ECO:0000256" key="4">
    <source>
        <dbReference type="ARBA" id="ARBA00022490"/>
    </source>
</evidence>
<dbReference type="NCBIfam" id="TIGR00048">
    <property type="entry name" value="rRNA_mod_RlmN"/>
    <property type="match status" value="1"/>
</dbReference>
<feature type="binding site" evidence="14">
    <location>
        <begin position="165"/>
        <end position="166"/>
    </location>
    <ligand>
        <name>S-adenosyl-L-methionine</name>
        <dbReference type="ChEBI" id="CHEBI:59789"/>
    </ligand>
</feature>
<organism evidence="16 17">
    <name type="scientific">Simplicispira hankyongi</name>
    <dbReference type="NCBI Taxonomy" id="2315688"/>
    <lineage>
        <taxon>Bacteria</taxon>
        <taxon>Pseudomonadati</taxon>
        <taxon>Pseudomonadota</taxon>
        <taxon>Betaproteobacteria</taxon>
        <taxon>Burkholderiales</taxon>
        <taxon>Comamonadaceae</taxon>
        <taxon>Simplicispira</taxon>
    </lineage>
</organism>
<feature type="binding site" evidence="14">
    <location>
        <begin position="219"/>
        <end position="221"/>
    </location>
    <ligand>
        <name>S-adenosyl-L-methionine</name>
        <dbReference type="ChEBI" id="CHEBI:59789"/>
    </ligand>
</feature>
<feature type="domain" description="Radical SAM core" evidence="15">
    <location>
        <begin position="97"/>
        <end position="339"/>
    </location>
</feature>
<evidence type="ECO:0000256" key="6">
    <source>
        <dbReference type="ARBA" id="ARBA00022603"/>
    </source>
</evidence>
<dbReference type="SUPFAM" id="SSF102114">
    <property type="entry name" value="Radical SAM enzymes"/>
    <property type="match status" value="1"/>
</dbReference>
<dbReference type="AlphaFoldDB" id="A0A398CKS9"/>
<dbReference type="GO" id="GO:0070040">
    <property type="term" value="F:rRNA (adenine(2503)-C2-)-methyltransferase activity"/>
    <property type="evidence" value="ECO:0007669"/>
    <property type="project" value="UniProtKB-UniRule"/>
</dbReference>
<comment type="subcellular location">
    <subcellularLocation>
        <location evidence="1 14">Cytoplasm</location>
    </subcellularLocation>
</comment>
<dbReference type="EMBL" id="QXJC01000001">
    <property type="protein sequence ID" value="RID99523.1"/>
    <property type="molecule type" value="Genomic_DNA"/>
</dbReference>
<feature type="binding site" evidence="14">
    <location>
        <position position="197"/>
    </location>
    <ligand>
        <name>S-adenosyl-L-methionine</name>
        <dbReference type="ChEBI" id="CHEBI:59789"/>
    </ligand>
</feature>
<dbReference type="EC" id="2.1.1.192" evidence="14"/>
<dbReference type="PIRSF" id="PIRSF006004">
    <property type="entry name" value="CHP00048"/>
    <property type="match status" value="1"/>
</dbReference>
<dbReference type="Pfam" id="PF04055">
    <property type="entry name" value="Radical_SAM"/>
    <property type="match status" value="1"/>
</dbReference>
<comment type="catalytic activity">
    <reaction evidence="14">
        <text>adenosine(2503) in 23S rRNA + 2 reduced [2Fe-2S]-[ferredoxin] + 2 S-adenosyl-L-methionine = 2-methyladenosine(2503) in 23S rRNA + 5'-deoxyadenosine + L-methionine + 2 oxidized [2Fe-2S]-[ferredoxin] + S-adenosyl-L-homocysteine</text>
        <dbReference type="Rhea" id="RHEA:42916"/>
        <dbReference type="Rhea" id="RHEA-COMP:10000"/>
        <dbReference type="Rhea" id="RHEA-COMP:10001"/>
        <dbReference type="Rhea" id="RHEA-COMP:10152"/>
        <dbReference type="Rhea" id="RHEA-COMP:10282"/>
        <dbReference type="ChEBI" id="CHEBI:17319"/>
        <dbReference type="ChEBI" id="CHEBI:33737"/>
        <dbReference type="ChEBI" id="CHEBI:33738"/>
        <dbReference type="ChEBI" id="CHEBI:57844"/>
        <dbReference type="ChEBI" id="CHEBI:57856"/>
        <dbReference type="ChEBI" id="CHEBI:59789"/>
        <dbReference type="ChEBI" id="CHEBI:74411"/>
        <dbReference type="ChEBI" id="CHEBI:74497"/>
        <dbReference type="EC" id="2.1.1.192"/>
    </reaction>
</comment>
<evidence type="ECO:0000256" key="11">
    <source>
        <dbReference type="ARBA" id="ARBA00023004"/>
    </source>
</evidence>
<dbReference type="InterPro" id="IPR048641">
    <property type="entry name" value="RlmN_N"/>
</dbReference>
<evidence type="ECO:0000313" key="17">
    <source>
        <dbReference type="Proteomes" id="UP000266302"/>
    </source>
</evidence>
<keyword evidence="12 14" id="KW-0411">Iron-sulfur</keyword>
<gene>
    <name evidence="14 16" type="primary">rlmN</name>
    <name evidence="16" type="ORF">D3F03_03670</name>
</gene>
<dbReference type="GO" id="GO:0030488">
    <property type="term" value="P:tRNA methylation"/>
    <property type="evidence" value="ECO:0007669"/>
    <property type="project" value="UniProtKB-UniRule"/>
</dbReference>